<dbReference type="PRINTS" id="PR00446">
    <property type="entry name" value="HYDRGNUPTAKE"/>
</dbReference>
<gene>
    <name evidence="1" type="ORF">VPK24_02420</name>
</gene>
<dbReference type="NCBIfam" id="TIGR00072">
    <property type="entry name" value="hydrog_prot"/>
    <property type="match status" value="1"/>
</dbReference>
<evidence type="ECO:0000313" key="1">
    <source>
        <dbReference type="EMBL" id="MFG3816477.1"/>
    </source>
</evidence>
<dbReference type="InterPro" id="IPR023430">
    <property type="entry name" value="Pept_HybD-like_dom_sf"/>
</dbReference>
<dbReference type="Gene3D" id="3.40.50.1450">
    <property type="entry name" value="HybD-like"/>
    <property type="match status" value="1"/>
</dbReference>
<sequence>MVTHLPSPILVIGYGNTLRSDDGVGPAVVQAISQWQNSQLQTLICHQLTPELADTIAGVGLVIFVDALDCNALKMSAPKTQLRSLDLEIRPPTSVSAAVTAENLETPSLLGHFYQPESLLHMTKWLYGHVPPAWLIAVPAVSFELGCEFSEIAIQGMQRALVVIQTLIDEVQGMTTNFPSLHMPSESLKLPVRI</sequence>
<dbReference type="SUPFAM" id="SSF53163">
    <property type="entry name" value="HybD-like"/>
    <property type="match status" value="1"/>
</dbReference>
<accession>A0ABW7C5L2</accession>
<keyword evidence="1" id="KW-0645">Protease</keyword>
<dbReference type="CDD" id="cd06066">
    <property type="entry name" value="H2MP_NAD-link-bidir"/>
    <property type="match status" value="1"/>
</dbReference>
<dbReference type="GO" id="GO:0006508">
    <property type="term" value="P:proteolysis"/>
    <property type="evidence" value="ECO:0007669"/>
    <property type="project" value="UniProtKB-KW"/>
</dbReference>
<dbReference type="EMBL" id="JAZAQF010000012">
    <property type="protein sequence ID" value="MFG3816477.1"/>
    <property type="molecule type" value="Genomic_DNA"/>
</dbReference>
<name>A0ABW7C5L2_9CYAN</name>
<dbReference type="PANTHER" id="PTHR30302:SF5">
    <property type="entry name" value="SLR1876 PROTEIN"/>
    <property type="match status" value="1"/>
</dbReference>
<reference evidence="2" key="1">
    <citation type="journal article" date="2024" name="Algal Res.">
        <title>Biochemical, toxicological and genomic investigation of a high-biomass producing Limnothrix strain isolated from Italian shallow drinking water reservoir.</title>
        <authorList>
            <person name="Simonazzi M."/>
            <person name="Shishido T.K."/>
            <person name="Delbaje E."/>
            <person name="Wahlsten M."/>
            <person name="Fewer D.P."/>
            <person name="Sivonen K."/>
            <person name="Pezzolesi L."/>
            <person name="Pistocchi R."/>
        </authorList>
    </citation>
    <scope>NUCLEOTIDE SEQUENCE [LARGE SCALE GENOMIC DNA]</scope>
    <source>
        <strain evidence="2">LRLZ20PSL1</strain>
    </source>
</reference>
<evidence type="ECO:0000313" key="2">
    <source>
        <dbReference type="Proteomes" id="UP001604335"/>
    </source>
</evidence>
<keyword evidence="1" id="KW-0378">Hydrolase</keyword>
<protein>
    <submittedName>
        <fullName evidence="1">Hydrogenase maturation protease</fullName>
    </submittedName>
</protein>
<dbReference type="RefSeq" id="WP_393010399.1">
    <property type="nucleotide sequence ID" value="NZ_JAZAQF010000012.1"/>
</dbReference>
<dbReference type="PANTHER" id="PTHR30302">
    <property type="entry name" value="HYDROGENASE 1 MATURATION PROTEASE"/>
    <property type="match status" value="1"/>
</dbReference>
<organism evidence="1 2">
    <name type="scientific">Limnothrix redekei LRLZ20PSL1</name>
    <dbReference type="NCBI Taxonomy" id="3112953"/>
    <lineage>
        <taxon>Bacteria</taxon>
        <taxon>Bacillati</taxon>
        <taxon>Cyanobacteriota</taxon>
        <taxon>Cyanophyceae</taxon>
        <taxon>Pseudanabaenales</taxon>
        <taxon>Pseudanabaenaceae</taxon>
        <taxon>Limnothrix</taxon>
    </lineage>
</organism>
<keyword evidence="2" id="KW-1185">Reference proteome</keyword>
<dbReference type="GO" id="GO:0008233">
    <property type="term" value="F:peptidase activity"/>
    <property type="evidence" value="ECO:0007669"/>
    <property type="project" value="UniProtKB-KW"/>
</dbReference>
<dbReference type="Proteomes" id="UP001604335">
    <property type="component" value="Unassembled WGS sequence"/>
</dbReference>
<dbReference type="InterPro" id="IPR000671">
    <property type="entry name" value="Peptidase_A31"/>
</dbReference>
<proteinExistence type="predicted"/>
<comment type="caution">
    <text evidence="1">The sequence shown here is derived from an EMBL/GenBank/DDBJ whole genome shotgun (WGS) entry which is preliminary data.</text>
</comment>